<reference evidence="1" key="1">
    <citation type="submission" date="2020-10" db="EMBL/GenBank/DDBJ databases">
        <title>Connecting structure to function with the recovery of over 1000 high-quality activated sludge metagenome-assembled genomes encoding full-length rRNA genes using long-read sequencing.</title>
        <authorList>
            <person name="Singleton C.M."/>
            <person name="Petriglieri F."/>
            <person name="Kristensen J.M."/>
            <person name="Kirkegaard R.H."/>
            <person name="Michaelsen T.Y."/>
            <person name="Andersen M.H."/>
            <person name="Karst S.M."/>
            <person name="Dueholm M.S."/>
            <person name="Nielsen P.H."/>
            <person name="Albertsen M."/>
        </authorList>
    </citation>
    <scope>NUCLEOTIDE SEQUENCE</scope>
    <source>
        <strain evidence="1">Hirt_18-Q3-R61-65_BATAC.395</strain>
    </source>
</reference>
<gene>
    <name evidence="1" type="ORF">IPL58_15230</name>
</gene>
<dbReference type="PANTHER" id="PTHR18964:SF174">
    <property type="entry name" value="D-ALLOSE KINASE-RELATED"/>
    <property type="match status" value="1"/>
</dbReference>
<dbReference type="CDD" id="cd24066">
    <property type="entry name" value="ASKHA_NBD_ROK_EcFRK-like"/>
    <property type="match status" value="1"/>
</dbReference>
<dbReference type="GO" id="GO:0004396">
    <property type="term" value="F:hexokinase activity"/>
    <property type="evidence" value="ECO:0007669"/>
    <property type="project" value="TreeGrafter"/>
</dbReference>
<dbReference type="InterPro" id="IPR000600">
    <property type="entry name" value="ROK"/>
</dbReference>
<evidence type="ECO:0000313" key="1">
    <source>
        <dbReference type="EMBL" id="MBK8525261.1"/>
    </source>
</evidence>
<dbReference type="EMBL" id="JADJUC010000028">
    <property type="protein sequence ID" value="MBK8525261.1"/>
    <property type="molecule type" value="Genomic_DNA"/>
</dbReference>
<dbReference type="SUPFAM" id="SSF53067">
    <property type="entry name" value="Actin-like ATPase domain"/>
    <property type="match status" value="1"/>
</dbReference>
<comment type="caution">
    <text evidence="1">The sequence shown here is derived from an EMBL/GenBank/DDBJ whole genome shotgun (WGS) entry which is preliminary data.</text>
</comment>
<dbReference type="Gene3D" id="3.30.420.40">
    <property type="match status" value="2"/>
</dbReference>
<evidence type="ECO:0000313" key="2">
    <source>
        <dbReference type="Proteomes" id="UP000886689"/>
    </source>
</evidence>
<dbReference type="InterPro" id="IPR043129">
    <property type="entry name" value="ATPase_NBD"/>
</dbReference>
<dbReference type="Pfam" id="PF00480">
    <property type="entry name" value="ROK"/>
    <property type="match status" value="1"/>
</dbReference>
<dbReference type="Proteomes" id="UP000886689">
    <property type="component" value="Unassembled WGS sequence"/>
</dbReference>
<dbReference type="PANTHER" id="PTHR18964">
    <property type="entry name" value="ROK (REPRESSOR, ORF, KINASE) FAMILY"/>
    <property type="match status" value="1"/>
</dbReference>
<dbReference type="AlphaFoldDB" id="A0A9D7K6N8"/>
<dbReference type="PROSITE" id="PS01125">
    <property type="entry name" value="ROK"/>
    <property type="match status" value="1"/>
</dbReference>
<proteinExistence type="predicted"/>
<sequence length="297" mass="30999">MRIGVDLGGSKIEVAAFDGLSELVRRRIATPQGDYMSTVMAVAGLIEIIENELGQRGTVGIGIPGTESAQSGLIKNANSTCLIGKPLKRDLQTVLQREVRLANDANCFALSEAIDGAGQGAETVFGVILGTGVGGGIVVHEQVLTGANGIAGEWGHNALPTPTAAERPGPACYCGRSGCVETWLSGPGMQRDHAAIAGETADPASIVARAVAGDVACTATLERYEERLARALAVVVNILDPQVIVLGGGLSNINRLYDNVPHLWQPYVFSDHIATRLLKHHHGDSSGVRGAAWLWGG</sequence>
<name>A0A9D7K6N8_9PROT</name>
<accession>A0A9D7K6N8</accession>
<organism evidence="1 2">
    <name type="scientific">Candidatus Proximibacter danicus</name>
    <dbReference type="NCBI Taxonomy" id="2954365"/>
    <lineage>
        <taxon>Bacteria</taxon>
        <taxon>Pseudomonadati</taxon>
        <taxon>Pseudomonadota</taxon>
        <taxon>Betaproteobacteria</taxon>
        <taxon>Candidatus Proximibacter</taxon>
    </lineage>
</organism>
<dbReference type="InterPro" id="IPR049874">
    <property type="entry name" value="ROK_cs"/>
</dbReference>
<protein>
    <submittedName>
        <fullName evidence="1">ROK family protein</fullName>
    </submittedName>
</protein>